<comment type="caution">
    <text evidence="9">The sequence shown here is derived from an EMBL/GenBank/DDBJ whole genome shotgun (WGS) entry which is preliminary data.</text>
</comment>
<name>A0ABW3FHI5_9HYPH</name>
<proteinExistence type="inferred from homology"/>
<dbReference type="InterPro" id="IPR035996">
    <property type="entry name" value="4pyrrol_Methylase_sf"/>
</dbReference>
<dbReference type="EMBL" id="JBHTJV010000009">
    <property type="protein sequence ID" value="MFD0916938.1"/>
    <property type="molecule type" value="Genomic_DNA"/>
</dbReference>
<keyword evidence="10" id="KW-1185">Reference proteome</keyword>
<evidence type="ECO:0000313" key="10">
    <source>
        <dbReference type="Proteomes" id="UP001597101"/>
    </source>
</evidence>
<feature type="domain" description="Tetrapyrrole methylase" evidence="7">
    <location>
        <begin position="21"/>
        <end position="221"/>
    </location>
</feature>
<dbReference type="GO" id="GO:0032259">
    <property type="term" value="P:methylation"/>
    <property type="evidence" value="ECO:0007669"/>
    <property type="project" value="UniProtKB-KW"/>
</dbReference>
<evidence type="ECO:0000256" key="2">
    <source>
        <dbReference type="ARBA" id="ARBA00022552"/>
    </source>
</evidence>
<dbReference type="NCBIfam" id="TIGR00096">
    <property type="entry name" value="16S rRNA (cytidine(1402)-2'-O)-methyltransferase"/>
    <property type="match status" value="1"/>
</dbReference>
<keyword evidence="2 6" id="KW-0698">rRNA processing</keyword>
<comment type="similarity">
    <text evidence="6">Belongs to the methyltransferase superfamily. RsmI family.</text>
</comment>
<dbReference type="PROSITE" id="PS01296">
    <property type="entry name" value="RSMI"/>
    <property type="match status" value="1"/>
</dbReference>
<evidence type="ECO:0000256" key="6">
    <source>
        <dbReference type="HAMAP-Rule" id="MF_01877"/>
    </source>
</evidence>
<organism evidence="9 10">
    <name type="scientific">Pseudahrensia aquimaris</name>
    <dbReference type="NCBI Taxonomy" id="744461"/>
    <lineage>
        <taxon>Bacteria</taxon>
        <taxon>Pseudomonadati</taxon>
        <taxon>Pseudomonadota</taxon>
        <taxon>Alphaproteobacteria</taxon>
        <taxon>Hyphomicrobiales</taxon>
        <taxon>Ahrensiaceae</taxon>
        <taxon>Pseudahrensia</taxon>
    </lineage>
</organism>
<dbReference type="EC" id="2.1.1.198" evidence="6"/>
<comment type="subcellular location">
    <subcellularLocation>
        <location evidence="6">Cytoplasm</location>
    </subcellularLocation>
</comment>
<dbReference type="Pfam" id="PF00590">
    <property type="entry name" value="TP_methylase"/>
    <property type="match status" value="1"/>
</dbReference>
<dbReference type="SUPFAM" id="SSF53790">
    <property type="entry name" value="Tetrapyrrole methylase"/>
    <property type="match status" value="1"/>
</dbReference>
<dbReference type="InterPro" id="IPR053910">
    <property type="entry name" value="RsmI_HTH"/>
</dbReference>
<keyword evidence="5 6" id="KW-0949">S-adenosyl-L-methionine</keyword>
<dbReference type="Gene3D" id="3.40.1010.10">
    <property type="entry name" value="Cobalt-precorrin-4 Transmethylase, Domain 1"/>
    <property type="match status" value="1"/>
</dbReference>
<accession>A0ABW3FHI5</accession>
<evidence type="ECO:0000256" key="5">
    <source>
        <dbReference type="ARBA" id="ARBA00022691"/>
    </source>
</evidence>
<keyword evidence="1 6" id="KW-0963">Cytoplasm</keyword>
<dbReference type="PANTHER" id="PTHR46111">
    <property type="entry name" value="RIBOSOMAL RNA SMALL SUBUNIT METHYLTRANSFERASE I"/>
    <property type="match status" value="1"/>
</dbReference>
<feature type="domain" description="RsmI HTH" evidence="8">
    <location>
        <begin position="245"/>
        <end position="290"/>
    </location>
</feature>
<evidence type="ECO:0000259" key="8">
    <source>
        <dbReference type="Pfam" id="PF23016"/>
    </source>
</evidence>
<dbReference type="InterPro" id="IPR014777">
    <property type="entry name" value="4pyrrole_Mease_sub1"/>
</dbReference>
<keyword evidence="3 6" id="KW-0489">Methyltransferase</keyword>
<dbReference type="GO" id="GO:0008168">
    <property type="term" value="F:methyltransferase activity"/>
    <property type="evidence" value="ECO:0007669"/>
    <property type="project" value="UniProtKB-KW"/>
</dbReference>
<evidence type="ECO:0000259" key="7">
    <source>
        <dbReference type="Pfam" id="PF00590"/>
    </source>
</evidence>
<dbReference type="InterPro" id="IPR008189">
    <property type="entry name" value="rRNA_ssu_MeTfrase_I"/>
</dbReference>
<dbReference type="HAMAP" id="MF_01877">
    <property type="entry name" value="16SrRNA_methyltr_I"/>
    <property type="match status" value="1"/>
</dbReference>
<sequence length="295" mass="31135">MAPSFTIRSQVFSAPALPPALYLVSTPIGNLGDITIRALETLAACDVIACEDTRTSGVLLSRYGIDRPKISYTEHNADARGAELLRRIESGESVALISDAGTPLVSDPGFRLVREAAEHGITVVPIPGANAPVTGLVGSGLSAASFCFAGFLPPKSKARQKAFEQCLNTSTTTLFFEAPTRIASALKDAVATLGEDRPACVARELTKMHETFHRGTLAELADEFAAMERVRGEIVLIIEGAEAQEASGADIDELLIEALATMKTKDAANHVAAQTGQSKQEIYRRALALKGGGDA</sequence>
<gene>
    <name evidence="6 9" type="primary">rsmI</name>
    <name evidence="9" type="ORF">ACFQ14_11015</name>
</gene>
<dbReference type="PANTHER" id="PTHR46111:SF1">
    <property type="entry name" value="RIBOSOMAL RNA SMALL SUBUNIT METHYLTRANSFERASE I"/>
    <property type="match status" value="1"/>
</dbReference>
<dbReference type="Gene3D" id="3.30.950.10">
    <property type="entry name" value="Methyltransferase, Cobalt-precorrin-4 Transmethylase, Domain 2"/>
    <property type="match status" value="1"/>
</dbReference>
<evidence type="ECO:0000256" key="4">
    <source>
        <dbReference type="ARBA" id="ARBA00022679"/>
    </source>
</evidence>
<protein>
    <recommendedName>
        <fullName evidence="6">Ribosomal RNA small subunit methyltransferase I</fullName>
        <ecNumber evidence="6">2.1.1.198</ecNumber>
    </recommendedName>
    <alternativeName>
        <fullName evidence="6">16S rRNA 2'-O-ribose C1402 methyltransferase</fullName>
    </alternativeName>
    <alternativeName>
        <fullName evidence="6">rRNA (cytidine-2'-O-)-methyltransferase RsmI</fullName>
    </alternativeName>
</protein>
<dbReference type="CDD" id="cd11648">
    <property type="entry name" value="RsmI"/>
    <property type="match status" value="1"/>
</dbReference>
<dbReference type="PIRSF" id="PIRSF005917">
    <property type="entry name" value="MTase_YraL"/>
    <property type="match status" value="1"/>
</dbReference>
<comment type="function">
    <text evidence="6">Catalyzes the 2'-O-methylation of the ribose of cytidine 1402 (C1402) in 16S rRNA.</text>
</comment>
<evidence type="ECO:0000256" key="1">
    <source>
        <dbReference type="ARBA" id="ARBA00022490"/>
    </source>
</evidence>
<keyword evidence="4 6" id="KW-0808">Transferase</keyword>
<dbReference type="RefSeq" id="WP_377212779.1">
    <property type="nucleotide sequence ID" value="NZ_JBHTJV010000009.1"/>
</dbReference>
<dbReference type="InterPro" id="IPR014776">
    <property type="entry name" value="4pyrrole_Mease_sub2"/>
</dbReference>
<dbReference type="InterPro" id="IPR000878">
    <property type="entry name" value="4pyrrol_Mease"/>
</dbReference>
<comment type="catalytic activity">
    <reaction evidence="6">
        <text>cytidine(1402) in 16S rRNA + S-adenosyl-L-methionine = 2'-O-methylcytidine(1402) in 16S rRNA + S-adenosyl-L-homocysteine + H(+)</text>
        <dbReference type="Rhea" id="RHEA:42924"/>
        <dbReference type="Rhea" id="RHEA-COMP:10285"/>
        <dbReference type="Rhea" id="RHEA-COMP:10286"/>
        <dbReference type="ChEBI" id="CHEBI:15378"/>
        <dbReference type="ChEBI" id="CHEBI:57856"/>
        <dbReference type="ChEBI" id="CHEBI:59789"/>
        <dbReference type="ChEBI" id="CHEBI:74495"/>
        <dbReference type="ChEBI" id="CHEBI:82748"/>
        <dbReference type="EC" id="2.1.1.198"/>
    </reaction>
</comment>
<evidence type="ECO:0000256" key="3">
    <source>
        <dbReference type="ARBA" id="ARBA00022603"/>
    </source>
</evidence>
<dbReference type="Proteomes" id="UP001597101">
    <property type="component" value="Unassembled WGS sequence"/>
</dbReference>
<dbReference type="Pfam" id="PF23016">
    <property type="entry name" value="RsmI_C"/>
    <property type="match status" value="1"/>
</dbReference>
<evidence type="ECO:0000313" key="9">
    <source>
        <dbReference type="EMBL" id="MFD0916938.1"/>
    </source>
</evidence>
<dbReference type="InterPro" id="IPR018063">
    <property type="entry name" value="SAM_MeTrfase_RsmI_CS"/>
</dbReference>
<reference evidence="10" key="1">
    <citation type="journal article" date="2019" name="Int. J. Syst. Evol. Microbiol.">
        <title>The Global Catalogue of Microorganisms (GCM) 10K type strain sequencing project: providing services to taxonomists for standard genome sequencing and annotation.</title>
        <authorList>
            <consortium name="The Broad Institute Genomics Platform"/>
            <consortium name="The Broad Institute Genome Sequencing Center for Infectious Disease"/>
            <person name="Wu L."/>
            <person name="Ma J."/>
        </authorList>
    </citation>
    <scope>NUCLEOTIDE SEQUENCE [LARGE SCALE GENOMIC DNA]</scope>
    <source>
        <strain evidence="10">CCUG 60023</strain>
    </source>
</reference>